<evidence type="ECO:0000313" key="2">
    <source>
        <dbReference type="EMBL" id="QDV24843.1"/>
    </source>
</evidence>
<keyword evidence="3" id="KW-1185">Reference proteome</keyword>
<dbReference type="Proteomes" id="UP000318017">
    <property type="component" value="Chromosome"/>
</dbReference>
<evidence type="ECO:0000256" key="1">
    <source>
        <dbReference type="SAM" id="SignalP"/>
    </source>
</evidence>
<keyword evidence="1" id="KW-0732">Signal</keyword>
<protein>
    <submittedName>
        <fullName evidence="2">Uncharacterized protein</fullName>
    </submittedName>
</protein>
<proteinExistence type="predicted"/>
<dbReference type="OrthoDB" id="263516at2"/>
<feature type="chain" id="PRO_5021984021" evidence="1">
    <location>
        <begin position="31"/>
        <end position="534"/>
    </location>
</feature>
<name>A0A518G8D7_9BACT</name>
<dbReference type="KEGG" id="ahel:Q31a_31650"/>
<dbReference type="AlphaFoldDB" id="A0A518G8D7"/>
<accession>A0A518G8D7</accession>
<evidence type="ECO:0000313" key="3">
    <source>
        <dbReference type="Proteomes" id="UP000318017"/>
    </source>
</evidence>
<gene>
    <name evidence="2" type="ORF">Q31a_31650</name>
</gene>
<reference evidence="2 3" key="1">
    <citation type="submission" date="2019-02" db="EMBL/GenBank/DDBJ databases">
        <title>Deep-cultivation of Planctomycetes and their phenomic and genomic characterization uncovers novel biology.</title>
        <authorList>
            <person name="Wiegand S."/>
            <person name="Jogler M."/>
            <person name="Boedeker C."/>
            <person name="Pinto D."/>
            <person name="Vollmers J."/>
            <person name="Rivas-Marin E."/>
            <person name="Kohn T."/>
            <person name="Peeters S.H."/>
            <person name="Heuer A."/>
            <person name="Rast P."/>
            <person name="Oberbeckmann S."/>
            <person name="Bunk B."/>
            <person name="Jeske O."/>
            <person name="Meyerdierks A."/>
            <person name="Storesund J.E."/>
            <person name="Kallscheuer N."/>
            <person name="Luecker S."/>
            <person name="Lage O.M."/>
            <person name="Pohl T."/>
            <person name="Merkel B.J."/>
            <person name="Hornburger P."/>
            <person name="Mueller R.-W."/>
            <person name="Bruemmer F."/>
            <person name="Labrenz M."/>
            <person name="Spormann A.M."/>
            <person name="Op den Camp H."/>
            <person name="Overmann J."/>
            <person name="Amann R."/>
            <person name="Jetten M.S.M."/>
            <person name="Mascher T."/>
            <person name="Medema M.H."/>
            <person name="Devos D.P."/>
            <person name="Kaster A.-K."/>
            <person name="Ovreas L."/>
            <person name="Rohde M."/>
            <person name="Galperin M.Y."/>
            <person name="Jogler C."/>
        </authorList>
    </citation>
    <scope>NUCLEOTIDE SEQUENCE [LARGE SCALE GENOMIC DNA]</scope>
    <source>
        <strain evidence="2 3">Q31a</strain>
    </source>
</reference>
<dbReference type="RefSeq" id="WP_145079072.1">
    <property type="nucleotide sequence ID" value="NZ_CP036298.1"/>
</dbReference>
<sequence precursor="true">MMTTKFSLFRKSLYLGLVCALTVASQWAVAETPRKLSKSQIERLQRDGDRLADQGDFQGALEYYTQAYLGVVSGIRGQAFVQNVLPNLYNREELGAEMLRMMAEEYTAEELLLMDSSFKVFGFLQPDQDSQSLMTRLLTEEVAGFYDPDAKRMVLIVEDGPVADPGWFGRLLGARPAFDKDEQKTTLAHELTHALQDQLYDLNAMEANIAQDDDMLLAFSALVEGDATLLMFAEAQGTEDLAEMDPDVMRTTFNMMSWLMPVAGGQAYREAPPIFRDSLVFPYFQGMLFVLSQAAQGGWEGVHEIYSSPPLSTEQILHPKKYAEGENRDVPQSVHLPDLADVLHSNWKSLGGNCLGELQTSILLGKVIGGKNAARGWDGDRYEVYRSGAGKLAMISVSIWDSPQDAEEFATAFARYRDLTLPAATGQAESESTAINSAGAEKDAGNTAGNANQFQLNQPIKSAEDEVFEAGSYRMVKLQDDTVWIVEGLDQPTIAAVGERLSQTTFSEKTFWVPQEAAGASAAAEVLPATRTGR</sequence>
<organism evidence="2 3">
    <name type="scientific">Aureliella helgolandensis</name>
    <dbReference type="NCBI Taxonomy" id="2527968"/>
    <lineage>
        <taxon>Bacteria</taxon>
        <taxon>Pseudomonadati</taxon>
        <taxon>Planctomycetota</taxon>
        <taxon>Planctomycetia</taxon>
        <taxon>Pirellulales</taxon>
        <taxon>Pirellulaceae</taxon>
        <taxon>Aureliella</taxon>
    </lineage>
</organism>
<dbReference type="EMBL" id="CP036298">
    <property type="protein sequence ID" value="QDV24843.1"/>
    <property type="molecule type" value="Genomic_DNA"/>
</dbReference>
<feature type="signal peptide" evidence="1">
    <location>
        <begin position="1"/>
        <end position="30"/>
    </location>
</feature>